<dbReference type="PANTHER" id="PTHR48111">
    <property type="entry name" value="REGULATOR OF RPOS"/>
    <property type="match status" value="1"/>
</dbReference>
<evidence type="ECO:0000256" key="2">
    <source>
        <dbReference type="ARBA" id="ARBA00023012"/>
    </source>
</evidence>
<dbReference type="GO" id="GO:0032993">
    <property type="term" value="C:protein-DNA complex"/>
    <property type="evidence" value="ECO:0007669"/>
    <property type="project" value="TreeGrafter"/>
</dbReference>
<evidence type="ECO:0000256" key="5">
    <source>
        <dbReference type="ARBA" id="ARBA00023163"/>
    </source>
</evidence>
<evidence type="ECO:0000259" key="8">
    <source>
        <dbReference type="PROSITE" id="PS50110"/>
    </source>
</evidence>
<dbReference type="Gene3D" id="6.10.250.690">
    <property type="match status" value="1"/>
</dbReference>
<evidence type="ECO:0000259" key="9">
    <source>
        <dbReference type="PROSITE" id="PS51755"/>
    </source>
</evidence>
<keyword evidence="2" id="KW-0902">Two-component regulatory system</keyword>
<evidence type="ECO:0000256" key="3">
    <source>
        <dbReference type="ARBA" id="ARBA00023015"/>
    </source>
</evidence>
<dbReference type="SMART" id="SM00862">
    <property type="entry name" value="Trans_reg_C"/>
    <property type="match status" value="1"/>
</dbReference>
<dbReference type="Gene3D" id="3.40.50.2300">
    <property type="match status" value="1"/>
</dbReference>
<dbReference type="SMART" id="SM00448">
    <property type="entry name" value="REC"/>
    <property type="match status" value="1"/>
</dbReference>
<keyword evidence="5" id="KW-0804">Transcription</keyword>
<dbReference type="Gene3D" id="1.10.10.10">
    <property type="entry name" value="Winged helix-like DNA-binding domain superfamily/Winged helix DNA-binding domain"/>
    <property type="match status" value="1"/>
</dbReference>
<gene>
    <name evidence="10" type="ORF">SSP24_39620</name>
</gene>
<feature type="domain" description="Response regulatory" evidence="8">
    <location>
        <begin position="49"/>
        <end position="160"/>
    </location>
</feature>
<keyword evidence="4 7" id="KW-0238">DNA-binding</keyword>
<feature type="DNA-binding region" description="OmpR/PhoB-type" evidence="7">
    <location>
        <begin position="170"/>
        <end position="263"/>
    </location>
</feature>
<dbReference type="EMBL" id="BJND01000026">
    <property type="protein sequence ID" value="GEC06307.1"/>
    <property type="molecule type" value="Genomic_DNA"/>
</dbReference>
<evidence type="ECO:0000313" key="10">
    <source>
        <dbReference type="EMBL" id="GEC06307.1"/>
    </source>
</evidence>
<accession>A0A4Y3VHF7</accession>
<protein>
    <submittedName>
        <fullName evidence="10">DNA-binding response regulator</fullName>
    </submittedName>
</protein>
<dbReference type="GO" id="GO:0006355">
    <property type="term" value="P:regulation of DNA-templated transcription"/>
    <property type="evidence" value="ECO:0007669"/>
    <property type="project" value="InterPro"/>
</dbReference>
<comment type="caution">
    <text evidence="6">Lacks conserved residue(s) required for the propagation of feature annotation.</text>
</comment>
<dbReference type="PROSITE" id="PS50110">
    <property type="entry name" value="RESPONSE_REGULATORY"/>
    <property type="match status" value="1"/>
</dbReference>
<dbReference type="PANTHER" id="PTHR48111:SF1">
    <property type="entry name" value="TWO-COMPONENT RESPONSE REGULATOR ORR33"/>
    <property type="match status" value="1"/>
</dbReference>
<dbReference type="GO" id="GO:0000156">
    <property type="term" value="F:phosphorelay response regulator activity"/>
    <property type="evidence" value="ECO:0007669"/>
    <property type="project" value="TreeGrafter"/>
</dbReference>
<evidence type="ECO:0000313" key="11">
    <source>
        <dbReference type="Proteomes" id="UP000317881"/>
    </source>
</evidence>
<name>A0A4Y3VHF7_9ACTN</name>
<dbReference type="CDD" id="cd00383">
    <property type="entry name" value="trans_reg_C"/>
    <property type="match status" value="1"/>
</dbReference>
<dbReference type="InterPro" id="IPR001789">
    <property type="entry name" value="Sig_transdc_resp-reg_receiver"/>
</dbReference>
<reference evidence="10 11" key="1">
    <citation type="submission" date="2019-06" db="EMBL/GenBank/DDBJ databases">
        <title>Whole genome shotgun sequence of Streptomyces spinoverrucosus NBRC 14228.</title>
        <authorList>
            <person name="Hosoyama A."/>
            <person name="Uohara A."/>
            <person name="Ohji S."/>
            <person name="Ichikawa N."/>
        </authorList>
    </citation>
    <scope>NUCLEOTIDE SEQUENCE [LARGE SCALE GENOMIC DNA]</scope>
    <source>
        <strain evidence="10 11">NBRC 14228</strain>
    </source>
</reference>
<dbReference type="SUPFAM" id="SSF52172">
    <property type="entry name" value="CheY-like"/>
    <property type="match status" value="1"/>
</dbReference>
<comment type="caution">
    <text evidence="10">The sequence shown here is derived from an EMBL/GenBank/DDBJ whole genome shotgun (WGS) entry which is preliminary data.</text>
</comment>
<keyword evidence="3" id="KW-0805">Transcription regulation</keyword>
<dbReference type="Pfam" id="PF00486">
    <property type="entry name" value="Trans_reg_C"/>
    <property type="match status" value="1"/>
</dbReference>
<dbReference type="OrthoDB" id="9801604at2"/>
<dbReference type="Proteomes" id="UP000317881">
    <property type="component" value="Unassembled WGS sequence"/>
</dbReference>
<dbReference type="InterPro" id="IPR036388">
    <property type="entry name" value="WH-like_DNA-bd_sf"/>
</dbReference>
<dbReference type="PROSITE" id="PS51755">
    <property type="entry name" value="OMPR_PHOB"/>
    <property type="match status" value="1"/>
</dbReference>
<evidence type="ECO:0000256" key="1">
    <source>
        <dbReference type="ARBA" id="ARBA00022553"/>
    </source>
</evidence>
<dbReference type="InterPro" id="IPR011006">
    <property type="entry name" value="CheY-like_superfamily"/>
</dbReference>
<dbReference type="GO" id="GO:0000976">
    <property type="term" value="F:transcription cis-regulatory region binding"/>
    <property type="evidence" value="ECO:0007669"/>
    <property type="project" value="TreeGrafter"/>
</dbReference>
<organism evidence="10 11">
    <name type="scientific">Streptomyces spinoverrucosus</name>
    <dbReference type="NCBI Taxonomy" id="284043"/>
    <lineage>
        <taxon>Bacteria</taxon>
        <taxon>Bacillati</taxon>
        <taxon>Actinomycetota</taxon>
        <taxon>Actinomycetes</taxon>
        <taxon>Kitasatosporales</taxon>
        <taxon>Streptomycetaceae</taxon>
        <taxon>Streptomyces</taxon>
    </lineage>
</organism>
<proteinExistence type="predicted"/>
<dbReference type="InterPro" id="IPR039420">
    <property type="entry name" value="WalR-like"/>
</dbReference>
<evidence type="ECO:0000256" key="4">
    <source>
        <dbReference type="ARBA" id="ARBA00023125"/>
    </source>
</evidence>
<keyword evidence="11" id="KW-1185">Reference proteome</keyword>
<dbReference type="Pfam" id="PF00072">
    <property type="entry name" value="Response_reg"/>
    <property type="match status" value="1"/>
</dbReference>
<evidence type="ECO:0000256" key="6">
    <source>
        <dbReference type="PROSITE-ProRule" id="PRU00169"/>
    </source>
</evidence>
<dbReference type="InterPro" id="IPR001867">
    <property type="entry name" value="OmpR/PhoB-type_DNA-bd"/>
</dbReference>
<dbReference type="RefSeq" id="WP_141310957.1">
    <property type="nucleotide sequence ID" value="NZ_BJND01000026.1"/>
</dbReference>
<evidence type="ECO:0000256" key="7">
    <source>
        <dbReference type="PROSITE-ProRule" id="PRU01091"/>
    </source>
</evidence>
<dbReference type="AlphaFoldDB" id="A0A4Y3VHF7"/>
<keyword evidence="1" id="KW-0597">Phosphoprotein</keyword>
<feature type="domain" description="OmpR/PhoB-type" evidence="9">
    <location>
        <begin position="170"/>
        <end position="263"/>
    </location>
</feature>
<dbReference type="GO" id="GO:0005829">
    <property type="term" value="C:cytosol"/>
    <property type="evidence" value="ECO:0007669"/>
    <property type="project" value="TreeGrafter"/>
</dbReference>
<sequence>MEQRPAISENGVLTVAVGGVDQQRYRGGGTGTLPPRPLPVSFPAFDAWQVLLVESEQRRRELLSQALGRHVHEVTCVDTGAKALDVYDQADVVLLGPDLPDIDGLEVCRAIRATCDIPIIVITDRSSELDCVLALQAGADDYVVKPYGFRELLARMDAVMRRATPRRQGEHVIEHGPLRIDTLTREVQLNNRTIPMSRKEFDLLHLLAVNPNSVVSREHIMRQVWENSWSRRTIDTHVSSIRHKLGGKSWILTVRGVGFRIGQGVAMMS</sequence>